<dbReference type="Proteomes" id="UP000823850">
    <property type="component" value="Unassembled WGS sequence"/>
</dbReference>
<feature type="region of interest" description="Disordered" evidence="1">
    <location>
        <begin position="27"/>
        <end position="120"/>
    </location>
</feature>
<sequence length="282" mass="30661">MKKKFILGMVTCFILLFTCSCSLFDSTSKDKVSTSQNSIEEPKSDTPSETQKNNNSSNTESENSNTTDTDKDTNSEPESSNESENDASINGDSSLPNNADSSNSDSSTNSNEEETSPTIQTTVGYVLSCEGNTMYVDLQNTGGRLYPGEGENRKVAFDISNAERVQTNISEFNPARNNLIRPGIQVNIEYYIKNQTNIATKLTSDGDEMEPYSPVAIGKVIAVTDTEVSITVTEGENIGENISFDLTNCDSNGDTISIDSQVAIAYYTSQDINYAVYIESVS</sequence>
<comment type="caution">
    <text evidence="3">The sequence shown here is derived from an EMBL/GenBank/DDBJ whole genome shotgun (WGS) entry which is preliminary data.</text>
</comment>
<evidence type="ECO:0000313" key="3">
    <source>
        <dbReference type="EMBL" id="HJD40815.1"/>
    </source>
</evidence>
<accession>A0A9D2U4X8</accession>
<feature type="compositionally biased region" description="Low complexity" evidence="1">
    <location>
        <begin position="53"/>
        <end position="67"/>
    </location>
</feature>
<dbReference type="EMBL" id="DWUX01000216">
    <property type="protein sequence ID" value="HJD40815.1"/>
    <property type="molecule type" value="Genomic_DNA"/>
</dbReference>
<reference evidence="3" key="2">
    <citation type="submission" date="2021-04" db="EMBL/GenBank/DDBJ databases">
        <authorList>
            <person name="Gilroy R."/>
        </authorList>
    </citation>
    <scope>NUCLEOTIDE SEQUENCE</scope>
    <source>
        <strain evidence="3">ChiW19-6364</strain>
    </source>
</reference>
<proteinExistence type="predicted"/>
<feature type="signal peptide" evidence="2">
    <location>
        <begin position="1"/>
        <end position="23"/>
    </location>
</feature>
<feature type="chain" id="PRO_5039303304" evidence="2">
    <location>
        <begin position="24"/>
        <end position="282"/>
    </location>
</feature>
<evidence type="ECO:0000256" key="2">
    <source>
        <dbReference type="SAM" id="SignalP"/>
    </source>
</evidence>
<organism evidence="3 4">
    <name type="scientific">Candidatus Blautia stercoripullorum</name>
    <dbReference type="NCBI Taxonomy" id="2838502"/>
    <lineage>
        <taxon>Bacteria</taxon>
        <taxon>Bacillati</taxon>
        <taxon>Bacillota</taxon>
        <taxon>Clostridia</taxon>
        <taxon>Lachnospirales</taxon>
        <taxon>Lachnospiraceae</taxon>
        <taxon>Blautia</taxon>
    </lineage>
</organism>
<feature type="compositionally biased region" description="Low complexity" evidence="1">
    <location>
        <begin position="92"/>
        <end position="110"/>
    </location>
</feature>
<dbReference type="AlphaFoldDB" id="A0A9D2U4X8"/>
<evidence type="ECO:0000256" key="1">
    <source>
        <dbReference type="SAM" id="MobiDB-lite"/>
    </source>
</evidence>
<keyword evidence="2" id="KW-0732">Signal</keyword>
<dbReference type="PROSITE" id="PS51257">
    <property type="entry name" value="PROKAR_LIPOPROTEIN"/>
    <property type="match status" value="1"/>
</dbReference>
<evidence type="ECO:0000313" key="4">
    <source>
        <dbReference type="Proteomes" id="UP000823850"/>
    </source>
</evidence>
<gene>
    <name evidence="3" type="ORF">H9913_12415</name>
</gene>
<reference evidence="3" key="1">
    <citation type="journal article" date="2021" name="PeerJ">
        <title>Extensive microbial diversity within the chicken gut microbiome revealed by metagenomics and culture.</title>
        <authorList>
            <person name="Gilroy R."/>
            <person name="Ravi A."/>
            <person name="Getino M."/>
            <person name="Pursley I."/>
            <person name="Horton D.L."/>
            <person name="Alikhan N.F."/>
            <person name="Baker D."/>
            <person name="Gharbi K."/>
            <person name="Hall N."/>
            <person name="Watson M."/>
            <person name="Adriaenssens E.M."/>
            <person name="Foster-Nyarko E."/>
            <person name="Jarju S."/>
            <person name="Secka A."/>
            <person name="Antonio M."/>
            <person name="Oren A."/>
            <person name="Chaudhuri R.R."/>
            <person name="La Ragione R."/>
            <person name="Hildebrand F."/>
            <person name="Pallen M.J."/>
        </authorList>
    </citation>
    <scope>NUCLEOTIDE SEQUENCE</scope>
    <source>
        <strain evidence="3">ChiW19-6364</strain>
    </source>
</reference>
<name>A0A9D2U4X8_9FIRM</name>
<protein>
    <submittedName>
        <fullName evidence="3">Uncharacterized protein</fullName>
    </submittedName>
</protein>